<evidence type="ECO:0000313" key="3">
    <source>
        <dbReference type="EMBL" id="KXN70813.1"/>
    </source>
</evidence>
<evidence type="ECO:0000256" key="1">
    <source>
        <dbReference type="SAM" id="MobiDB-lite"/>
    </source>
</evidence>
<reference evidence="3 4" key="1">
    <citation type="journal article" date="2015" name="Genome Biol. Evol.">
        <title>Phylogenomic analyses indicate that early fungi evolved digesting cell walls of algal ancestors of land plants.</title>
        <authorList>
            <person name="Chang Y."/>
            <person name="Wang S."/>
            <person name="Sekimoto S."/>
            <person name="Aerts A.L."/>
            <person name="Choi C."/>
            <person name="Clum A."/>
            <person name="LaButti K.M."/>
            <person name="Lindquist E.A."/>
            <person name="Yee Ngan C."/>
            <person name="Ohm R.A."/>
            <person name="Salamov A.A."/>
            <person name="Grigoriev I.V."/>
            <person name="Spatafora J.W."/>
            <person name="Berbee M.L."/>
        </authorList>
    </citation>
    <scope>NUCLEOTIDE SEQUENCE [LARGE SCALE GENOMIC DNA]</scope>
    <source>
        <strain evidence="3 4">NRRL 28638</strain>
    </source>
</reference>
<proteinExistence type="predicted"/>
<feature type="region of interest" description="Disordered" evidence="1">
    <location>
        <begin position="58"/>
        <end position="114"/>
    </location>
</feature>
<sequence>MDQSTTTSTGSTLTNNTEAVQYPGLYIFMLIILALFLTLAITDCYFFVWVYRKITGKKKNMSEEASIEGSSITTEKDSESDSRHVTFSVPENGSTGGESTQNLNQQQQQPMAQV</sequence>
<keyword evidence="2" id="KW-1133">Transmembrane helix</keyword>
<accession>A0A137P724</accession>
<protein>
    <submittedName>
        <fullName evidence="3">Uncharacterized protein</fullName>
    </submittedName>
</protein>
<dbReference type="AlphaFoldDB" id="A0A137P724"/>
<gene>
    <name evidence="3" type="ORF">CONCODRAFT_78669</name>
</gene>
<organism evidence="3 4">
    <name type="scientific">Conidiobolus coronatus (strain ATCC 28846 / CBS 209.66 / NRRL 28638)</name>
    <name type="common">Delacroixia coronata</name>
    <dbReference type="NCBI Taxonomy" id="796925"/>
    <lineage>
        <taxon>Eukaryota</taxon>
        <taxon>Fungi</taxon>
        <taxon>Fungi incertae sedis</taxon>
        <taxon>Zoopagomycota</taxon>
        <taxon>Entomophthoromycotina</taxon>
        <taxon>Entomophthoromycetes</taxon>
        <taxon>Entomophthorales</taxon>
        <taxon>Ancylistaceae</taxon>
        <taxon>Conidiobolus</taxon>
    </lineage>
</organism>
<evidence type="ECO:0000256" key="2">
    <source>
        <dbReference type="SAM" id="Phobius"/>
    </source>
</evidence>
<feature type="transmembrane region" description="Helical" evidence="2">
    <location>
        <begin position="25"/>
        <end position="51"/>
    </location>
</feature>
<keyword evidence="4" id="KW-1185">Reference proteome</keyword>
<dbReference type="EMBL" id="KQ964492">
    <property type="protein sequence ID" value="KXN70813.1"/>
    <property type="molecule type" value="Genomic_DNA"/>
</dbReference>
<evidence type="ECO:0000313" key="4">
    <source>
        <dbReference type="Proteomes" id="UP000070444"/>
    </source>
</evidence>
<feature type="compositionally biased region" description="Low complexity" evidence="1">
    <location>
        <begin position="101"/>
        <end position="114"/>
    </location>
</feature>
<feature type="compositionally biased region" description="Basic and acidic residues" evidence="1">
    <location>
        <begin position="74"/>
        <end position="84"/>
    </location>
</feature>
<keyword evidence="2" id="KW-0812">Transmembrane</keyword>
<name>A0A137P724_CONC2</name>
<feature type="compositionally biased region" description="Polar residues" evidence="1">
    <location>
        <begin position="89"/>
        <end position="100"/>
    </location>
</feature>
<keyword evidence="2" id="KW-0472">Membrane</keyword>
<dbReference type="Proteomes" id="UP000070444">
    <property type="component" value="Unassembled WGS sequence"/>
</dbReference>